<dbReference type="PANTHER" id="PTHR33085">
    <property type="entry name" value="OS12G0113100 PROTEIN-RELATED"/>
    <property type="match status" value="1"/>
</dbReference>
<dbReference type="Proteomes" id="UP000026962">
    <property type="component" value="Chromosome 5"/>
</dbReference>
<sequence>MSVNEVGTYCFDTGSRSWSHAGEWTLPFSGKAEYVPELKLWFGIAAKGEYSPCAADLSPVVRGERPARGYIWEDLDLPEEWQPSWGSHLVGLGSGRFCIARFFQLARTDDNFMNDHVEDITFPVFTGLEVLPPPSPAPATGNGGSAGDRKEGLRMIKHKSRRYAELDDDSIRSVESVL</sequence>
<dbReference type="eggNOG" id="ENOG502R3Z5">
    <property type="taxonomic scope" value="Eukaryota"/>
</dbReference>
<reference evidence="1" key="1">
    <citation type="submission" date="2015-04" db="UniProtKB">
        <authorList>
            <consortium name="EnsemblPlants"/>
        </authorList>
    </citation>
    <scope>IDENTIFICATION</scope>
</reference>
<dbReference type="EnsemblPlants" id="OPUNC05G01930.1">
    <property type="protein sequence ID" value="OPUNC05G01930.1"/>
    <property type="gene ID" value="OPUNC05G01930"/>
</dbReference>
<name>A0A0E0KY33_ORYPU</name>
<organism evidence="1">
    <name type="scientific">Oryza punctata</name>
    <name type="common">Red rice</name>
    <dbReference type="NCBI Taxonomy" id="4537"/>
    <lineage>
        <taxon>Eukaryota</taxon>
        <taxon>Viridiplantae</taxon>
        <taxon>Streptophyta</taxon>
        <taxon>Embryophyta</taxon>
        <taxon>Tracheophyta</taxon>
        <taxon>Spermatophyta</taxon>
        <taxon>Magnoliopsida</taxon>
        <taxon>Liliopsida</taxon>
        <taxon>Poales</taxon>
        <taxon>Poaceae</taxon>
        <taxon>BOP clade</taxon>
        <taxon>Oryzoideae</taxon>
        <taxon>Oryzeae</taxon>
        <taxon>Oryzinae</taxon>
        <taxon>Oryza</taxon>
    </lineage>
</organism>
<dbReference type="PANTHER" id="PTHR33085:SF113">
    <property type="entry name" value="OS05G0126000 PROTEIN"/>
    <property type="match status" value="1"/>
</dbReference>
<dbReference type="OMA" id="GEYSPCA"/>
<accession>A0A0E0KY33</accession>
<dbReference type="HOGENOM" id="CLU_018267_3_1_1"/>
<dbReference type="InterPro" id="IPR012871">
    <property type="entry name" value="DUF1668_ORYSA"/>
</dbReference>
<keyword evidence="2" id="KW-1185">Reference proteome</keyword>
<proteinExistence type="predicted"/>
<dbReference type="Gramene" id="OPUNC05G01930.1">
    <property type="protein sequence ID" value="OPUNC05G01930.1"/>
    <property type="gene ID" value="OPUNC05G01930"/>
</dbReference>
<dbReference type="Pfam" id="PF07893">
    <property type="entry name" value="DUF1668"/>
    <property type="match status" value="1"/>
</dbReference>
<reference evidence="1" key="2">
    <citation type="submission" date="2018-05" db="EMBL/GenBank/DDBJ databases">
        <title>OpunRS2 (Oryza punctata Reference Sequence Version 2).</title>
        <authorList>
            <person name="Zhang J."/>
            <person name="Kudrna D."/>
            <person name="Lee S."/>
            <person name="Talag J."/>
            <person name="Welchert J."/>
            <person name="Wing R.A."/>
        </authorList>
    </citation>
    <scope>NUCLEOTIDE SEQUENCE [LARGE SCALE GENOMIC DNA]</scope>
</reference>
<evidence type="ECO:0000313" key="1">
    <source>
        <dbReference type="EnsemblPlants" id="OPUNC05G01930.1"/>
    </source>
</evidence>
<dbReference type="AlphaFoldDB" id="A0A0E0KY33"/>
<evidence type="ECO:0000313" key="2">
    <source>
        <dbReference type="Proteomes" id="UP000026962"/>
    </source>
</evidence>
<protein>
    <submittedName>
        <fullName evidence="1">Uncharacterized protein</fullName>
    </submittedName>
</protein>